<evidence type="ECO:0000313" key="2">
    <source>
        <dbReference type="Proteomes" id="UP000634455"/>
    </source>
</evidence>
<comment type="caution">
    <text evidence="1">The sequence shown here is derived from an EMBL/GenBank/DDBJ whole genome shotgun (WGS) entry which is preliminary data.</text>
</comment>
<reference evidence="2" key="1">
    <citation type="journal article" date="2019" name="Int. J. Syst. Evol. Microbiol.">
        <title>The Global Catalogue of Microorganisms (GCM) 10K type strain sequencing project: providing services to taxonomists for standard genome sequencing and annotation.</title>
        <authorList>
            <consortium name="The Broad Institute Genomics Platform"/>
            <consortium name="The Broad Institute Genome Sequencing Center for Infectious Disease"/>
            <person name="Wu L."/>
            <person name="Ma J."/>
        </authorList>
    </citation>
    <scope>NUCLEOTIDE SEQUENCE [LARGE SCALE GENOMIC DNA]</scope>
    <source>
        <strain evidence="2">KCTC 32465</strain>
    </source>
</reference>
<accession>A0ABQ3CV59</accession>
<dbReference type="EMBL" id="BMZF01000001">
    <property type="protein sequence ID" value="GHA44361.1"/>
    <property type="molecule type" value="Genomic_DNA"/>
</dbReference>
<keyword evidence="2" id="KW-1185">Reference proteome</keyword>
<protein>
    <submittedName>
        <fullName evidence="1">Uncharacterized protein</fullName>
    </submittedName>
</protein>
<name>A0ABQ3CV59_9RHOB</name>
<gene>
    <name evidence="1" type="ORF">GCM10008927_06450</name>
</gene>
<proteinExistence type="predicted"/>
<organism evidence="1 2">
    <name type="scientific">Paramylibacter ulvae</name>
    <dbReference type="NCBI Taxonomy" id="1651968"/>
    <lineage>
        <taxon>Bacteria</taxon>
        <taxon>Pseudomonadati</taxon>
        <taxon>Pseudomonadota</taxon>
        <taxon>Alphaproteobacteria</taxon>
        <taxon>Rhodobacterales</taxon>
        <taxon>Paracoccaceae</taxon>
        <taxon>Paramylibacter</taxon>
    </lineage>
</organism>
<sequence>MAKRKLLELPEGIQNKYQRALGLSDDDIRFQLWEVATDCLPAFPNWDEIEALVEQKIDEKAKSEIEDLFRLEFQRRMVNFLMVSVHDFPASPEITQTELSRKFEKISGLAAKLEEEINQLAEIGSGLVFRPKTTGWRISVDREEFDLSPFIVRQKLPTDEDFFDYIGFRKNLDYYKRIGEIHSMFHTYIGRRSQFAHGYNWYETFIRRVFFALFPTGFDLSITIPTDTNIDYESKLIVLLNILLEHFRIHSKKHECWSDLDVEFSYRQHARLLLKLRKEFESFPSEESLFWLYKYAKE</sequence>
<dbReference type="Proteomes" id="UP000634455">
    <property type="component" value="Unassembled WGS sequence"/>
</dbReference>
<evidence type="ECO:0000313" key="1">
    <source>
        <dbReference type="EMBL" id="GHA44361.1"/>
    </source>
</evidence>
<dbReference type="RefSeq" id="WP_189639113.1">
    <property type="nucleotide sequence ID" value="NZ_BMZF01000001.1"/>
</dbReference>